<dbReference type="GO" id="GO:0030313">
    <property type="term" value="C:cell envelope"/>
    <property type="evidence" value="ECO:0007669"/>
    <property type="project" value="UniProtKB-SubCell"/>
</dbReference>
<dbReference type="AlphaFoldDB" id="A0A1I1SUJ9"/>
<accession>A0A1I1SUJ9</accession>
<dbReference type="InterPro" id="IPR051648">
    <property type="entry name" value="CWI-Assembly_Regulator"/>
</dbReference>
<evidence type="ECO:0000256" key="2">
    <source>
        <dbReference type="ARBA" id="ARBA00022512"/>
    </source>
</evidence>
<dbReference type="Gene3D" id="3.80.20.20">
    <property type="entry name" value="Receptor L-domain"/>
    <property type="match status" value="1"/>
</dbReference>
<dbReference type="InterPro" id="IPR036941">
    <property type="entry name" value="Rcpt_L-dom_sf"/>
</dbReference>
<keyword evidence="2" id="KW-0134">Cell wall</keyword>
<dbReference type="SUPFAM" id="SSF52058">
    <property type="entry name" value="L domain-like"/>
    <property type="match status" value="2"/>
</dbReference>
<evidence type="ECO:0000256" key="3">
    <source>
        <dbReference type="ARBA" id="ARBA00022525"/>
    </source>
</evidence>
<organism evidence="6 7">
    <name type="scientific">Nannocystis exedens</name>
    <dbReference type="NCBI Taxonomy" id="54"/>
    <lineage>
        <taxon>Bacteria</taxon>
        <taxon>Pseudomonadati</taxon>
        <taxon>Myxococcota</taxon>
        <taxon>Polyangia</taxon>
        <taxon>Nannocystales</taxon>
        <taxon>Nannocystaceae</taxon>
        <taxon>Nannocystis</taxon>
    </lineage>
</organism>
<protein>
    <recommendedName>
        <fullName evidence="8">Receptor L domain-containing protein</fullName>
    </recommendedName>
</protein>
<reference evidence="7" key="1">
    <citation type="submission" date="2016-10" db="EMBL/GenBank/DDBJ databases">
        <authorList>
            <person name="Varghese N."/>
            <person name="Submissions S."/>
        </authorList>
    </citation>
    <scope>NUCLEOTIDE SEQUENCE [LARGE SCALE GENOMIC DNA]</scope>
    <source>
        <strain evidence="7">ATCC 25963</strain>
    </source>
</reference>
<evidence type="ECO:0008006" key="8">
    <source>
        <dbReference type="Google" id="ProtNLM"/>
    </source>
</evidence>
<keyword evidence="5" id="KW-0325">Glycoprotein</keyword>
<keyword evidence="7" id="KW-1185">Reference proteome</keyword>
<comment type="subcellular location">
    <subcellularLocation>
        <location evidence="1">Secreted</location>
        <location evidence="1">Cell wall</location>
    </subcellularLocation>
</comment>
<evidence type="ECO:0000256" key="4">
    <source>
        <dbReference type="ARBA" id="ARBA00022729"/>
    </source>
</evidence>
<evidence type="ECO:0000256" key="1">
    <source>
        <dbReference type="ARBA" id="ARBA00004191"/>
    </source>
</evidence>
<evidence type="ECO:0000313" key="6">
    <source>
        <dbReference type="EMBL" id="SFD50031.1"/>
    </source>
</evidence>
<proteinExistence type="predicted"/>
<dbReference type="PROSITE" id="PS51257">
    <property type="entry name" value="PROKAR_LIPOPROTEIN"/>
    <property type="match status" value="1"/>
</dbReference>
<name>A0A1I1SUJ9_9BACT</name>
<sequence length="423" mass="44079">MDWMVARRARAGILGAGLLACAPEPCTEVEGLDLWDAGVSGQLCVLGDVVVNERTAAELARLEGIESIAGSLLVFANPEWTELPRFASLREIGGALSISDNPALTKIDAFPALERIGGTLYVGEHPRLVSVALGDRLVEIGGLQLALNPELASIAGLQRIESVAGDFIVQDSGRLATLEFPALARVDGGLRLAALPNLRSVDFSGLVRSGGLNFASTGLDGLAGLSALESVGAVILGDNPRMTELDLTGWALGSLSVHGNAGLQRLAAVLTPVPETTASVFVTGNAALTRFDCAIDGEELKWLVLTDNAALAQIAPWTGLARLSGLRIQHNASLTELRSWLPALSRADQLWIFGNAALPPAAVDALLTEVEHDGEPRVGDNEGQVTVLDPCPWPDDSVCDAEQDADGEPGTGLCLVDPDGCGG</sequence>
<dbReference type="PANTHER" id="PTHR31018:SF3">
    <property type="entry name" value="RECEPTOR PROTEIN-TYROSINE KINASE"/>
    <property type="match status" value="1"/>
</dbReference>
<dbReference type="Proteomes" id="UP000199400">
    <property type="component" value="Unassembled WGS sequence"/>
</dbReference>
<gene>
    <name evidence="6" type="ORF">SAMN02745121_00276</name>
</gene>
<evidence type="ECO:0000256" key="5">
    <source>
        <dbReference type="ARBA" id="ARBA00023180"/>
    </source>
</evidence>
<dbReference type="STRING" id="54.SAMN02745121_00276"/>
<dbReference type="PANTHER" id="PTHR31018">
    <property type="entry name" value="SPORULATION-SPECIFIC PROTEIN-RELATED"/>
    <property type="match status" value="1"/>
</dbReference>
<keyword evidence="3" id="KW-0964">Secreted</keyword>
<evidence type="ECO:0000313" key="7">
    <source>
        <dbReference type="Proteomes" id="UP000199400"/>
    </source>
</evidence>
<dbReference type="EMBL" id="FOMX01000002">
    <property type="protein sequence ID" value="SFD50031.1"/>
    <property type="molecule type" value="Genomic_DNA"/>
</dbReference>
<keyword evidence="4" id="KW-0732">Signal</keyword>